<sequence length="180" mass="20221">MGSRARSARSSNMRARSTRSLAFGIKHLPAKPSLKIMFEMLCHMSEHGLLMRGIAQNSCGLAAPARGISTRSGTPPCCIPSIEGLLRPGCQRTARCPRRSKAPSLPRSCCRRRVCFLALLMRTAVLRRELQTRTRRASARLYIFTAIYNAKSGIQIRRRWVRRAYSQPAPMSKRHSRTAP</sequence>
<dbReference type="AlphaFoldDB" id="A0A1H1UZ88"/>
<evidence type="ECO:0000313" key="2">
    <source>
        <dbReference type="Proteomes" id="UP000243904"/>
    </source>
</evidence>
<organism evidence="1 2">
    <name type="scientific">Bradyrhizobium canariense</name>
    <dbReference type="NCBI Taxonomy" id="255045"/>
    <lineage>
        <taxon>Bacteria</taxon>
        <taxon>Pseudomonadati</taxon>
        <taxon>Pseudomonadota</taxon>
        <taxon>Alphaproteobacteria</taxon>
        <taxon>Hyphomicrobiales</taxon>
        <taxon>Nitrobacteraceae</taxon>
        <taxon>Bradyrhizobium</taxon>
    </lineage>
</organism>
<reference evidence="2" key="1">
    <citation type="submission" date="2016-10" db="EMBL/GenBank/DDBJ databases">
        <authorList>
            <person name="Varghese N."/>
            <person name="Submissions S."/>
        </authorList>
    </citation>
    <scope>NUCLEOTIDE SEQUENCE [LARGE SCALE GENOMIC DNA]</scope>
    <source>
        <strain evidence="2">GAS369</strain>
    </source>
</reference>
<dbReference type="EMBL" id="LT629750">
    <property type="protein sequence ID" value="SDS77848.1"/>
    <property type="molecule type" value="Genomic_DNA"/>
</dbReference>
<name>A0A1H1UZ88_9BRAD</name>
<dbReference type="Proteomes" id="UP000243904">
    <property type="component" value="Chromosome I"/>
</dbReference>
<evidence type="ECO:0000313" key="1">
    <source>
        <dbReference type="EMBL" id="SDS77848.1"/>
    </source>
</evidence>
<protein>
    <submittedName>
        <fullName evidence="1">Uncharacterized protein</fullName>
    </submittedName>
</protein>
<proteinExistence type="predicted"/>
<gene>
    <name evidence="1" type="ORF">SAMN05444158_3175</name>
</gene>
<accession>A0A1H1UZ88</accession>
<keyword evidence="2" id="KW-1185">Reference proteome</keyword>